<protein>
    <submittedName>
        <fullName evidence="2">Uncharacterized protein</fullName>
    </submittedName>
</protein>
<gene>
    <name evidence="2" type="ORF">R1sor_019127</name>
</gene>
<keyword evidence="3" id="KW-1185">Reference proteome</keyword>
<dbReference type="EMBL" id="JBJQOH010000001">
    <property type="protein sequence ID" value="KAL3701105.1"/>
    <property type="molecule type" value="Genomic_DNA"/>
</dbReference>
<organism evidence="2 3">
    <name type="scientific">Riccia sorocarpa</name>
    <dbReference type="NCBI Taxonomy" id="122646"/>
    <lineage>
        <taxon>Eukaryota</taxon>
        <taxon>Viridiplantae</taxon>
        <taxon>Streptophyta</taxon>
        <taxon>Embryophyta</taxon>
        <taxon>Marchantiophyta</taxon>
        <taxon>Marchantiopsida</taxon>
        <taxon>Marchantiidae</taxon>
        <taxon>Marchantiales</taxon>
        <taxon>Ricciaceae</taxon>
        <taxon>Riccia</taxon>
    </lineage>
</organism>
<accession>A0ABD3IFF3</accession>
<proteinExistence type="predicted"/>
<feature type="compositionally biased region" description="Basic and acidic residues" evidence="1">
    <location>
        <begin position="374"/>
        <end position="396"/>
    </location>
</feature>
<reference evidence="2 3" key="1">
    <citation type="submission" date="2024-09" db="EMBL/GenBank/DDBJ databases">
        <title>Chromosome-scale assembly of Riccia sorocarpa.</title>
        <authorList>
            <person name="Paukszto L."/>
        </authorList>
    </citation>
    <scope>NUCLEOTIDE SEQUENCE [LARGE SCALE GENOMIC DNA]</scope>
    <source>
        <strain evidence="2">LP-2024</strain>
        <tissue evidence="2">Aerial parts of the thallus</tissue>
    </source>
</reference>
<dbReference type="AlphaFoldDB" id="A0ABD3IFF3"/>
<sequence length="402" mass="46688">MYKRKLNDACSNALYAKLLVYGRKTIANTTLLGMFWYTVSLWAGETAELEAIEKKVVNFVWSGASLDTRHRAATKIIIQKQSEGGLGLLSLTKQYTTFAARTIRWAFQPGEHPMQKTIRGLVEEENIAAFGVPGVQWLYTAAKSKPLSNNVGAEEDQRGRKEKAYRRLTDLNMGPREAQMRPEESVSTFFEETEQEGLIWEWKTKGKYKDEQQSAPAESEDVRCYLANNRLITPCKTERVTQQELVYNPVRVIKFRAEQSRAIWAREAELTEETGELNSYKWANGSEFFSASDWQIRGILTQDTTAMIEKIQRWQYKIDCIIWHRMRIYTKTEWKKLKPEEHEVFKRGWAFEAAKIALNDDGSLAFPKLAPWRTRPEREEERGEPPRRSEGRERSLEPQQSR</sequence>
<evidence type="ECO:0000256" key="1">
    <source>
        <dbReference type="SAM" id="MobiDB-lite"/>
    </source>
</evidence>
<evidence type="ECO:0000313" key="3">
    <source>
        <dbReference type="Proteomes" id="UP001633002"/>
    </source>
</evidence>
<evidence type="ECO:0000313" key="2">
    <source>
        <dbReference type="EMBL" id="KAL3701105.1"/>
    </source>
</evidence>
<dbReference type="Proteomes" id="UP001633002">
    <property type="component" value="Unassembled WGS sequence"/>
</dbReference>
<comment type="caution">
    <text evidence="2">The sequence shown here is derived from an EMBL/GenBank/DDBJ whole genome shotgun (WGS) entry which is preliminary data.</text>
</comment>
<name>A0ABD3IFF3_9MARC</name>
<feature type="region of interest" description="Disordered" evidence="1">
    <location>
        <begin position="366"/>
        <end position="402"/>
    </location>
</feature>